<evidence type="ECO:0000313" key="2">
    <source>
        <dbReference type="EMBL" id="MBO1265672.1"/>
    </source>
</evidence>
<dbReference type="EMBL" id="JAFNJU010000009">
    <property type="protein sequence ID" value="MBO1265672.1"/>
    <property type="molecule type" value="Genomic_DNA"/>
</dbReference>
<evidence type="ECO:0000256" key="1">
    <source>
        <dbReference type="SAM" id="Phobius"/>
    </source>
</evidence>
<dbReference type="AlphaFoldDB" id="A0A939HCX1"/>
<dbReference type="Proteomes" id="UP000664218">
    <property type="component" value="Unassembled WGS sequence"/>
</dbReference>
<name>A0A939HCX1_9CLOT</name>
<gene>
    <name evidence="2" type="ORF">J3A84_11590</name>
</gene>
<dbReference type="RefSeq" id="WP_207600198.1">
    <property type="nucleotide sequence ID" value="NZ_JAFNJU010000009.1"/>
</dbReference>
<organism evidence="2 3">
    <name type="scientific">Proteiniclasticum aestuarii</name>
    <dbReference type="NCBI Taxonomy" id="2817862"/>
    <lineage>
        <taxon>Bacteria</taxon>
        <taxon>Bacillati</taxon>
        <taxon>Bacillota</taxon>
        <taxon>Clostridia</taxon>
        <taxon>Eubacteriales</taxon>
        <taxon>Clostridiaceae</taxon>
        <taxon>Proteiniclasticum</taxon>
    </lineage>
</organism>
<keyword evidence="1" id="KW-1133">Transmembrane helix</keyword>
<keyword evidence="3" id="KW-1185">Reference proteome</keyword>
<feature type="transmembrane region" description="Helical" evidence="1">
    <location>
        <begin position="178"/>
        <end position="196"/>
    </location>
</feature>
<accession>A0A939HCX1</accession>
<feature type="transmembrane region" description="Helical" evidence="1">
    <location>
        <begin position="303"/>
        <end position="324"/>
    </location>
</feature>
<sequence>MNHIDRYIYAVVKYLPEKDRAEIAEELRANIYDMLGGDRSEENIVRTLEDMGSPFRLALSYMGTEQYLIGPKVYHLYLEVLKIVALAAVIIGVLTFTLELITEVGSIRTIADVVALIIGGFATVFNVLVGFLFWVTVVFVIIEKTDSADEMIHSMDKPFRVSSLKDVPNLERKKISKVEMVVSLIFTIVFLYLFVYRNELIAVYTQSETIRIFNADIIARYRFLLLFSGAFSIMVSILKLIYGRWNELLGVISSVDALVNLGVTILVLTNERLFTAGFLEFMEGLWDKIGINLDMNIQWAVRGFLALVLIATLVEIGTSLYYGFRKVNTKSK</sequence>
<protein>
    <submittedName>
        <fullName evidence="2">Uncharacterized protein</fullName>
    </submittedName>
</protein>
<keyword evidence="1" id="KW-0472">Membrane</keyword>
<keyword evidence="1" id="KW-0812">Transmembrane</keyword>
<reference evidence="2" key="1">
    <citation type="submission" date="2021-03" db="EMBL/GenBank/DDBJ databases">
        <title>Proteiniclasticum marinus sp. nov., isolated from tidal flat sediment.</title>
        <authorList>
            <person name="Namirimu T."/>
            <person name="Yang J.-A."/>
            <person name="Yang S.-H."/>
            <person name="Kim Y.-J."/>
            <person name="Kwon K.K."/>
        </authorList>
    </citation>
    <scope>NUCLEOTIDE SEQUENCE</scope>
    <source>
        <strain evidence="2">SCR006</strain>
    </source>
</reference>
<feature type="transmembrane region" description="Helical" evidence="1">
    <location>
        <begin position="113"/>
        <end position="142"/>
    </location>
</feature>
<feature type="transmembrane region" description="Helical" evidence="1">
    <location>
        <begin position="248"/>
        <end position="269"/>
    </location>
</feature>
<feature type="transmembrane region" description="Helical" evidence="1">
    <location>
        <begin position="80"/>
        <end position="101"/>
    </location>
</feature>
<feature type="transmembrane region" description="Helical" evidence="1">
    <location>
        <begin position="221"/>
        <end position="241"/>
    </location>
</feature>
<comment type="caution">
    <text evidence="2">The sequence shown here is derived from an EMBL/GenBank/DDBJ whole genome shotgun (WGS) entry which is preliminary data.</text>
</comment>
<evidence type="ECO:0000313" key="3">
    <source>
        <dbReference type="Proteomes" id="UP000664218"/>
    </source>
</evidence>
<proteinExistence type="predicted"/>